<organism evidence="1 2">
    <name type="scientific">Lupinus luteus</name>
    <name type="common">European yellow lupine</name>
    <dbReference type="NCBI Taxonomy" id="3873"/>
    <lineage>
        <taxon>Eukaryota</taxon>
        <taxon>Viridiplantae</taxon>
        <taxon>Streptophyta</taxon>
        <taxon>Embryophyta</taxon>
        <taxon>Tracheophyta</taxon>
        <taxon>Spermatophyta</taxon>
        <taxon>Magnoliopsida</taxon>
        <taxon>eudicotyledons</taxon>
        <taxon>Gunneridae</taxon>
        <taxon>Pentapetalae</taxon>
        <taxon>rosids</taxon>
        <taxon>fabids</taxon>
        <taxon>Fabales</taxon>
        <taxon>Fabaceae</taxon>
        <taxon>Papilionoideae</taxon>
        <taxon>50 kb inversion clade</taxon>
        <taxon>genistoids sensu lato</taxon>
        <taxon>core genistoids</taxon>
        <taxon>Genisteae</taxon>
        <taxon>Lupinus</taxon>
    </lineage>
</organism>
<dbReference type="Proteomes" id="UP001497480">
    <property type="component" value="Unassembled WGS sequence"/>
</dbReference>
<proteinExistence type="predicted"/>
<evidence type="ECO:0000313" key="2">
    <source>
        <dbReference type="Proteomes" id="UP001497480"/>
    </source>
</evidence>
<reference evidence="1 2" key="1">
    <citation type="submission" date="2024-03" db="EMBL/GenBank/DDBJ databases">
        <authorList>
            <person name="Martinez-Hernandez J."/>
        </authorList>
    </citation>
    <scope>NUCLEOTIDE SEQUENCE [LARGE SCALE GENOMIC DNA]</scope>
</reference>
<comment type="caution">
    <text evidence="1">The sequence shown here is derived from an EMBL/GenBank/DDBJ whole genome shotgun (WGS) entry which is preliminary data.</text>
</comment>
<sequence>MVGALDIALSCTSVVPEKRPSLLDVVRGLQSLDSRACIANLQDQNEEHSISV</sequence>
<dbReference type="EMBL" id="CAXHTB010000015">
    <property type="protein sequence ID" value="CAL0321444.1"/>
    <property type="molecule type" value="Genomic_DNA"/>
</dbReference>
<evidence type="ECO:0000313" key="1">
    <source>
        <dbReference type="EMBL" id="CAL0321444.1"/>
    </source>
</evidence>
<protein>
    <submittedName>
        <fullName evidence="1">Uncharacterized protein</fullName>
    </submittedName>
</protein>
<keyword evidence="2" id="KW-1185">Reference proteome</keyword>
<dbReference type="AlphaFoldDB" id="A0AAV1XJY9"/>
<gene>
    <name evidence="1" type="ORF">LLUT_LOCUS22504</name>
</gene>
<accession>A0AAV1XJY9</accession>
<name>A0AAV1XJY9_LUPLU</name>